<dbReference type="Proteomes" id="UP000239001">
    <property type="component" value="Unassembled WGS sequence"/>
</dbReference>
<evidence type="ECO:0000256" key="1">
    <source>
        <dbReference type="ARBA" id="ARBA00010169"/>
    </source>
</evidence>
<proteinExistence type="inferred from homology"/>
<dbReference type="EMBL" id="PXOH01000012">
    <property type="protein sequence ID" value="PSF36794.1"/>
    <property type="molecule type" value="Genomic_DNA"/>
</dbReference>
<dbReference type="SUPFAM" id="SSF54913">
    <property type="entry name" value="GlnB-like"/>
    <property type="match status" value="1"/>
</dbReference>
<accession>A0A2T1LX72</accession>
<reference evidence="2 3" key="2">
    <citation type="submission" date="2018-03" db="EMBL/GenBank/DDBJ databases">
        <authorList>
            <person name="Keele B.F."/>
        </authorList>
    </citation>
    <scope>NUCLEOTIDE SEQUENCE [LARGE SCALE GENOMIC DNA]</scope>
    <source>
        <strain evidence="2 3">CCALA 016</strain>
    </source>
</reference>
<dbReference type="InterPro" id="IPR004323">
    <property type="entry name" value="Ion_tolerance_CutA"/>
</dbReference>
<gene>
    <name evidence="2" type="ORF">C7H19_12555</name>
</gene>
<dbReference type="PANTHER" id="PTHR23419">
    <property type="entry name" value="DIVALENT CATION TOLERANCE CUTA-RELATED"/>
    <property type="match status" value="1"/>
</dbReference>
<dbReference type="PANTHER" id="PTHR23419:SF8">
    <property type="entry name" value="FI09726P"/>
    <property type="match status" value="1"/>
</dbReference>
<dbReference type="Gene3D" id="3.30.70.120">
    <property type="match status" value="1"/>
</dbReference>
<keyword evidence="3" id="KW-1185">Reference proteome</keyword>
<reference evidence="2 3" key="1">
    <citation type="submission" date="2018-03" db="EMBL/GenBank/DDBJ databases">
        <title>The ancient ancestry and fast evolution of plastids.</title>
        <authorList>
            <person name="Moore K.R."/>
            <person name="Magnabosco C."/>
            <person name="Momper L."/>
            <person name="Gold D.A."/>
            <person name="Bosak T."/>
            <person name="Fournier G.P."/>
        </authorList>
    </citation>
    <scope>NUCLEOTIDE SEQUENCE [LARGE SCALE GENOMIC DNA]</scope>
    <source>
        <strain evidence="2 3">CCALA 016</strain>
    </source>
</reference>
<organism evidence="2 3">
    <name type="scientific">Aphanothece hegewaldii CCALA 016</name>
    <dbReference type="NCBI Taxonomy" id="2107694"/>
    <lineage>
        <taxon>Bacteria</taxon>
        <taxon>Bacillati</taxon>
        <taxon>Cyanobacteriota</taxon>
        <taxon>Cyanophyceae</taxon>
        <taxon>Oscillatoriophycideae</taxon>
        <taxon>Chroococcales</taxon>
        <taxon>Aphanothecaceae</taxon>
        <taxon>Aphanothece</taxon>
    </lineage>
</organism>
<dbReference type="InterPro" id="IPR011322">
    <property type="entry name" value="N-reg_PII-like_a/b"/>
</dbReference>
<dbReference type="AlphaFoldDB" id="A0A2T1LX72"/>
<comment type="caution">
    <text evidence="2">The sequence shown here is derived from an EMBL/GenBank/DDBJ whole genome shotgun (WGS) entry which is preliminary data.</text>
</comment>
<sequence length="108" mass="12162">MEQQFTRYGIVLVTASSEAEGKAIASSLISSKLAACVSLFPVQSIYTWQEEIHHEQEWQLIIKTDLTHFNTLAKKIQELHSYEVPEIIALPIIEGSQSYLNWIGANVS</sequence>
<dbReference type="GO" id="GO:0010038">
    <property type="term" value="P:response to metal ion"/>
    <property type="evidence" value="ECO:0007669"/>
    <property type="project" value="InterPro"/>
</dbReference>
<dbReference type="RefSeq" id="WP_106457225.1">
    <property type="nucleotide sequence ID" value="NZ_PXOH01000012.1"/>
</dbReference>
<dbReference type="OrthoDB" id="37622at2"/>
<dbReference type="Pfam" id="PF03091">
    <property type="entry name" value="CutA1"/>
    <property type="match status" value="1"/>
</dbReference>
<dbReference type="InterPro" id="IPR015867">
    <property type="entry name" value="N-reg_PII/ATP_PRibTrfase_C"/>
</dbReference>
<protein>
    <submittedName>
        <fullName evidence="2">Divalent-cation tolerance protein CutA</fullName>
    </submittedName>
</protein>
<evidence type="ECO:0000313" key="2">
    <source>
        <dbReference type="EMBL" id="PSF36794.1"/>
    </source>
</evidence>
<comment type="similarity">
    <text evidence="1">Belongs to the CutA family.</text>
</comment>
<evidence type="ECO:0000313" key="3">
    <source>
        <dbReference type="Proteomes" id="UP000239001"/>
    </source>
</evidence>
<name>A0A2T1LX72_9CHRO</name>
<dbReference type="GO" id="GO:0005507">
    <property type="term" value="F:copper ion binding"/>
    <property type="evidence" value="ECO:0007669"/>
    <property type="project" value="TreeGrafter"/>
</dbReference>